<feature type="region of interest" description="Disordered" evidence="10">
    <location>
        <begin position="45"/>
        <end position="65"/>
    </location>
</feature>
<proteinExistence type="inferred from homology"/>
<dbReference type="PANTHER" id="PTHR11109:SF7">
    <property type="entry name" value="GTP CYCLOHYDROLASE 1"/>
    <property type="match status" value="1"/>
</dbReference>
<dbReference type="InterPro" id="IPR018234">
    <property type="entry name" value="GTP_CycHdrlase_I_CS"/>
</dbReference>
<comment type="pathway">
    <text evidence="1">Cofactor biosynthesis; 7,8-dihydroneopterin triphosphate biosynthesis; 7,8-dihydroneopterin triphosphate from GTP: step 1/1.</text>
</comment>
<dbReference type="Gene3D" id="3.30.1130.10">
    <property type="match status" value="1"/>
</dbReference>
<comment type="caution">
    <text evidence="12">The sequence shown here is derived from an EMBL/GenBank/DDBJ whole genome shotgun (WGS) entry which is preliminary data.</text>
</comment>
<dbReference type="PANTHER" id="PTHR11109">
    <property type="entry name" value="GTP CYCLOHYDROLASE I"/>
    <property type="match status" value="1"/>
</dbReference>
<evidence type="ECO:0000256" key="8">
    <source>
        <dbReference type="ARBA" id="ARBA00023134"/>
    </source>
</evidence>
<evidence type="ECO:0000313" key="12">
    <source>
        <dbReference type="EMBL" id="KAK2596484.1"/>
    </source>
</evidence>
<dbReference type="GO" id="GO:0046656">
    <property type="term" value="P:folic acid biosynthetic process"/>
    <property type="evidence" value="ECO:0007669"/>
    <property type="project" value="UniProtKB-KW"/>
</dbReference>
<gene>
    <name evidence="12" type="ORF">N8I77_013372</name>
</gene>
<comment type="similarity">
    <text evidence="2">Belongs to the GTP cyclohydrolase I family.</text>
</comment>
<dbReference type="Pfam" id="PF01227">
    <property type="entry name" value="GTP_cyclohydroI"/>
    <property type="match status" value="1"/>
</dbReference>
<protein>
    <recommendedName>
        <fullName evidence="4">GTP cyclohydrolase 1</fullName>
        <ecNumber evidence="3">3.5.4.16</ecNumber>
    </recommendedName>
    <alternativeName>
        <fullName evidence="9">GTP cyclohydrolase I</fullName>
    </alternativeName>
</protein>
<evidence type="ECO:0000313" key="13">
    <source>
        <dbReference type="Proteomes" id="UP001265746"/>
    </source>
</evidence>
<evidence type="ECO:0000256" key="1">
    <source>
        <dbReference type="ARBA" id="ARBA00005080"/>
    </source>
</evidence>
<keyword evidence="6" id="KW-0378">Hydrolase</keyword>
<dbReference type="PROSITE" id="PS00859">
    <property type="entry name" value="GTP_CYCLOHYDROL_1_1"/>
    <property type="match status" value="1"/>
</dbReference>
<evidence type="ECO:0000256" key="3">
    <source>
        <dbReference type="ARBA" id="ARBA00012715"/>
    </source>
</evidence>
<keyword evidence="8" id="KW-0342">GTP-binding</keyword>
<dbReference type="EC" id="3.5.4.16" evidence="3"/>
<accession>A0AAD9S452</accession>
<dbReference type="Proteomes" id="UP001265746">
    <property type="component" value="Unassembled WGS sequence"/>
</dbReference>
<feature type="compositionally biased region" description="Basic and acidic residues" evidence="10">
    <location>
        <begin position="55"/>
        <end position="65"/>
    </location>
</feature>
<dbReference type="GO" id="GO:0006729">
    <property type="term" value="P:tetrahydrobiopterin biosynthetic process"/>
    <property type="evidence" value="ECO:0007669"/>
    <property type="project" value="TreeGrafter"/>
</dbReference>
<evidence type="ECO:0000256" key="2">
    <source>
        <dbReference type="ARBA" id="ARBA00008085"/>
    </source>
</evidence>
<dbReference type="SUPFAM" id="SSF55620">
    <property type="entry name" value="Tetrahydrobiopterin biosynthesis enzymes-like"/>
    <property type="match status" value="1"/>
</dbReference>
<name>A0AAD9S452_PHOAM</name>
<dbReference type="EMBL" id="JAUJFL010000011">
    <property type="protein sequence ID" value="KAK2596484.1"/>
    <property type="molecule type" value="Genomic_DNA"/>
</dbReference>
<dbReference type="InterPro" id="IPR001474">
    <property type="entry name" value="GTP_CycHdrlase_I"/>
</dbReference>
<sequence length="270" mass="30407">MILFYFRAVVPTFRLILPIKTNRAAIMASKHDNALPEKRIFDHASLASPTEDDPPAERCASDKHNDFDYTQDAADRSRMCDSENCENFLCKSNGRLEKKDSVPGSKTVIEGGPKTELDGISRLTYGSKEHRDEDETKLAVRLEKMRGAVKTLLECVGEDVDREGLLNTPLRYAQTLLFMTKGYQDDVQDATNNALFPEGHDEIVIVKDIDISSLCEHHLVPFIGKAGTSLSLHEFQTLNLQDKGLLQLPDAHRLCPFWHCHRPFKAPPNC</sequence>
<evidence type="ECO:0000256" key="5">
    <source>
        <dbReference type="ARBA" id="ARBA00022741"/>
    </source>
</evidence>
<dbReference type="Gene3D" id="1.10.286.10">
    <property type="match status" value="1"/>
</dbReference>
<evidence type="ECO:0000256" key="7">
    <source>
        <dbReference type="ARBA" id="ARBA00022909"/>
    </source>
</evidence>
<organism evidence="12 13">
    <name type="scientific">Phomopsis amygdali</name>
    <name type="common">Fusicoccum amygdali</name>
    <dbReference type="NCBI Taxonomy" id="1214568"/>
    <lineage>
        <taxon>Eukaryota</taxon>
        <taxon>Fungi</taxon>
        <taxon>Dikarya</taxon>
        <taxon>Ascomycota</taxon>
        <taxon>Pezizomycotina</taxon>
        <taxon>Sordariomycetes</taxon>
        <taxon>Sordariomycetidae</taxon>
        <taxon>Diaporthales</taxon>
        <taxon>Diaporthaceae</taxon>
        <taxon>Diaporthe</taxon>
    </lineage>
</organism>
<feature type="domain" description="GTP cyclohydrolase I" evidence="11">
    <location>
        <begin position="147"/>
        <end position="226"/>
    </location>
</feature>
<keyword evidence="7" id="KW-0289">Folate biosynthesis</keyword>
<dbReference type="GO" id="GO:0005525">
    <property type="term" value="F:GTP binding"/>
    <property type="evidence" value="ECO:0007669"/>
    <property type="project" value="UniProtKB-KW"/>
</dbReference>
<evidence type="ECO:0000256" key="10">
    <source>
        <dbReference type="SAM" id="MobiDB-lite"/>
    </source>
</evidence>
<dbReference type="InterPro" id="IPR043133">
    <property type="entry name" value="GTP-CH-I_C/QueF"/>
</dbReference>
<evidence type="ECO:0000256" key="4">
    <source>
        <dbReference type="ARBA" id="ARBA00017272"/>
    </source>
</evidence>
<keyword evidence="13" id="KW-1185">Reference proteome</keyword>
<keyword evidence="5" id="KW-0547">Nucleotide-binding</keyword>
<dbReference type="GO" id="GO:0005737">
    <property type="term" value="C:cytoplasm"/>
    <property type="evidence" value="ECO:0007669"/>
    <property type="project" value="TreeGrafter"/>
</dbReference>
<dbReference type="GO" id="GO:0003934">
    <property type="term" value="F:GTP cyclohydrolase I activity"/>
    <property type="evidence" value="ECO:0007669"/>
    <property type="project" value="UniProtKB-EC"/>
</dbReference>
<evidence type="ECO:0000259" key="11">
    <source>
        <dbReference type="Pfam" id="PF01227"/>
    </source>
</evidence>
<dbReference type="AlphaFoldDB" id="A0AAD9S452"/>
<dbReference type="GO" id="GO:0008270">
    <property type="term" value="F:zinc ion binding"/>
    <property type="evidence" value="ECO:0007669"/>
    <property type="project" value="TreeGrafter"/>
</dbReference>
<dbReference type="InterPro" id="IPR020602">
    <property type="entry name" value="GTP_CycHdrlase_I_dom"/>
</dbReference>
<reference evidence="12" key="1">
    <citation type="submission" date="2023-06" db="EMBL/GenBank/DDBJ databases">
        <authorList>
            <person name="Noh H."/>
        </authorList>
    </citation>
    <scope>NUCLEOTIDE SEQUENCE</scope>
    <source>
        <strain evidence="12">DUCC20226</strain>
    </source>
</reference>
<evidence type="ECO:0000256" key="9">
    <source>
        <dbReference type="ARBA" id="ARBA00030854"/>
    </source>
</evidence>
<dbReference type="InterPro" id="IPR043134">
    <property type="entry name" value="GTP-CH-I_N"/>
</dbReference>
<dbReference type="GO" id="GO:0046654">
    <property type="term" value="P:tetrahydrofolate biosynthetic process"/>
    <property type="evidence" value="ECO:0007669"/>
    <property type="project" value="InterPro"/>
</dbReference>
<evidence type="ECO:0000256" key="6">
    <source>
        <dbReference type="ARBA" id="ARBA00022801"/>
    </source>
</evidence>
<dbReference type="FunFam" id="1.10.286.10:FF:000003">
    <property type="entry name" value="GTP cyclohydrolase 1"/>
    <property type="match status" value="1"/>
</dbReference>